<dbReference type="PROSITE" id="PS51257">
    <property type="entry name" value="PROKAR_LIPOPROTEIN"/>
    <property type="match status" value="1"/>
</dbReference>
<name>A0ABQ3HYB7_9SPHI</name>
<evidence type="ECO:0000313" key="1">
    <source>
        <dbReference type="EMBL" id="GHE46696.1"/>
    </source>
</evidence>
<protein>
    <recommendedName>
        <fullName evidence="3">DUF4623 domain-containing protein</fullName>
    </recommendedName>
</protein>
<dbReference type="Proteomes" id="UP000620550">
    <property type="component" value="Unassembled WGS sequence"/>
</dbReference>
<comment type="caution">
    <text evidence="1">The sequence shown here is derived from an EMBL/GenBank/DDBJ whole genome shotgun (WGS) entry which is preliminary data.</text>
</comment>
<sequence length="480" mass="51920">MKMKNKILIKSNITSKWLLWSALILMLTGCKDDFPENVVSDKSTQLSSIRITNAGAAGTETVEGVIDEDRKTISFPRIDPETNFDQIRFEAVMSDGAKLDKESYTFPFVDGDSEKTIVVKVTNSPRYKEYFVTLRLRIPVFGADVAKRKTFDFTNNELGNPIYETFVSALTRGSGFDGEHVLIVTRHAAGSHLLKVSDLRNGVANKIPLNLTGVSQGTFAVSVGDIVNGHTYVANLSGNTAASPLKIYHWTDPSAAPDVIANINVGTIPGAGVRHGDNFTINLDDSGNGYIFFGDNAGTKVLRLSVANYTAVGDPLVITSTVNVGSWSSFTRVGNTDNYLFTGHDAPIMVVNSAGALTHTLGRTAIPIRSSAARVIEFNGERYLLTTTAARTGSEGTVMYLYDITRGANIVDALTAFEQSERRPLLEYSFLGPANTSPSTQTGWAVVKDDAGNDETLLIYSGASDAGFVVMEIPKKELED</sequence>
<evidence type="ECO:0000313" key="2">
    <source>
        <dbReference type="Proteomes" id="UP000620550"/>
    </source>
</evidence>
<keyword evidence="2" id="KW-1185">Reference proteome</keyword>
<organism evidence="1 2">
    <name type="scientific">Sphingobacterium griseoflavum</name>
    <dbReference type="NCBI Taxonomy" id="1474952"/>
    <lineage>
        <taxon>Bacteria</taxon>
        <taxon>Pseudomonadati</taxon>
        <taxon>Bacteroidota</taxon>
        <taxon>Sphingobacteriia</taxon>
        <taxon>Sphingobacteriales</taxon>
        <taxon>Sphingobacteriaceae</taxon>
        <taxon>Sphingobacterium</taxon>
    </lineage>
</organism>
<dbReference type="InterPro" id="IPR027863">
    <property type="entry name" value="DUF4623"/>
</dbReference>
<gene>
    <name evidence="1" type="ORF">GCM10017764_32440</name>
</gene>
<dbReference type="EMBL" id="BNAF01000014">
    <property type="protein sequence ID" value="GHE46696.1"/>
    <property type="molecule type" value="Genomic_DNA"/>
</dbReference>
<accession>A0ABQ3HYB7</accession>
<reference evidence="2" key="1">
    <citation type="journal article" date="2019" name="Int. J. Syst. Evol. Microbiol.">
        <title>The Global Catalogue of Microorganisms (GCM) 10K type strain sequencing project: providing services to taxonomists for standard genome sequencing and annotation.</title>
        <authorList>
            <consortium name="The Broad Institute Genomics Platform"/>
            <consortium name="The Broad Institute Genome Sequencing Center for Infectious Disease"/>
            <person name="Wu L."/>
            <person name="Ma J."/>
        </authorList>
    </citation>
    <scope>NUCLEOTIDE SEQUENCE [LARGE SCALE GENOMIC DNA]</scope>
    <source>
        <strain evidence="2">CGMCC 1.12966</strain>
    </source>
</reference>
<dbReference type="Gene3D" id="2.60.40.2340">
    <property type="match status" value="1"/>
</dbReference>
<proteinExistence type="predicted"/>
<dbReference type="Pfam" id="PF15416">
    <property type="entry name" value="DUF4623"/>
    <property type="match status" value="1"/>
</dbReference>
<evidence type="ECO:0008006" key="3">
    <source>
        <dbReference type="Google" id="ProtNLM"/>
    </source>
</evidence>